<keyword evidence="2" id="KW-0808">Transferase</keyword>
<dbReference type="Gene3D" id="3.60.10.10">
    <property type="entry name" value="Endonuclease/exonuclease/phosphatase"/>
    <property type="match status" value="1"/>
</dbReference>
<dbReference type="InterPro" id="IPR036691">
    <property type="entry name" value="Endo/exonu/phosph_ase_sf"/>
</dbReference>
<dbReference type="PANTHER" id="PTHR33395:SF22">
    <property type="entry name" value="REVERSE TRANSCRIPTASE DOMAIN-CONTAINING PROTEIN"/>
    <property type="match status" value="1"/>
</dbReference>
<dbReference type="SUPFAM" id="SSF56219">
    <property type="entry name" value="DNase I-like"/>
    <property type="match status" value="1"/>
</dbReference>
<dbReference type="GO" id="GO:0003964">
    <property type="term" value="F:RNA-directed DNA polymerase activity"/>
    <property type="evidence" value="ECO:0007669"/>
    <property type="project" value="UniProtKB-KW"/>
</dbReference>
<dbReference type="Proteomes" id="UP000276133">
    <property type="component" value="Unassembled WGS sequence"/>
</dbReference>
<proteinExistence type="predicted"/>
<dbReference type="OrthoDB" id="8069600at2759"/>
<gene>
    <name evidence="2" type="ORF">BpHYR1_029493</name>
</gene>
<keyword evidence="3" id="KW-1185">Reference proteome</keyword>
<organism evidence="2 3">
    <name type="scientific">Brachionus plicatilis</name>
    <name type="common">Marine rotifer</name>
    <name type="synonym">Brachionus muelleri</name>
    <dbReference type="NCBI Taxonomy" id="10195"/>
    <lineage>
        <taxon>Eukaryota</taxon>
        <taxon>Metazoa</taxon>
        <taxon>Spiralia</taxon>
        <taxon>Gnathifera</taxon>
        <taxon>Rotifera</taxon>
        <taxon>Eurotatoria</taxon>
        <taxon>Monogononta</taxon>
        <taxon>Pseudotrocha</taxon>
        <taxon>Ploima</taxon>
        <taxon>Brachionidae</taxon>
        <taxon>Brachionus</taxon>
    </lineage>
</organism>
<dbReference type="GO" id="GO:0061343">
    <property type="term" value="P:cell adhesion involved in heart morphogenesis"/>
    <property type="evidence" value="ECO:0007669"/>
    <property type="project" value="TreeGrafter"/>
</dbReference>
<comment type="caution">
    <text evidence="2">The sequence shown here is derived from an EMBL/GenBank/DDBJ whole genome shotgun (WGS) entry which is preliminary data.</text>
</comment>
<reference evidence="2 3" key="1">
    <citation type="journal article" date="2018" name="Sci. Rep.">
        <title>Genomic signatures of local adaptation to the degree of environmental predictability in rotifers.</title>
        <authorList>
            <person name="Franch-Gras L."/>
            <person name="Hahn C."/>
            <person name="Garcia-Roger E.M."/>
            <person name="Carmona M.J."/>
            <person name="Serra M."/>
            <person name="Gomez A."/>
        </authorList>
    </citation>
    <scope>NUCLEOTIDE SEQUENCE [LARGE SCALE GENOMIC DNA]</scope>
    <source>
        <strain evidence="2">HYR1</strain>
    </source>
</reference>
<sequence length="202" mass="22999">MKDDITENVWCSIKNGQDNILLDCAYRPPNSSNLTNRSINVLLAEASKLVTLNRFTTVIICGDFNYPAIKWSKNGYPEIFPHDQESSFFVDNVIDCFLNQMVVEHTFHVSDGCTTNTLDLILTTCENRVTNIVNKPPLGGLNRGHTVLSWMFMTINNSAKVFDSRSFNFFRGDFNLFMNNLKSIDWESSLKTKMLIIAMSFS</sequence>
<dbReference type="AlphaFoldDB" id="A0A3M7RXV3"/>
<dbReference type="GO" id="GO:0007508">
    <property type="term" value="P:larval heart development"/>
    <property type="evidence" value="ECO:0007669"/>
    <property type="project" value="TreeGrafter"/>
</dbReference>
<protein>
    <submittedName>
        <fullName evidence="2">RNA-directed DNA polymerase from mobile element jockey-like</fullName>
    </submittedName>
</protein>
<feature type="domain" description="Endonuclease/exonuclease/phosphatase" evidence="1">
    <location>
        <begin position="24"/>
        <end position="130"/>
    </location>
</feature>
<keyword evidence="2" id="KW-0548">Nucleotidyltransferase</keyword>
<evidence type="ECO:0000259" key="1">
    <source>
        <dbReference type="Pfam" id="PF14529"/>
    </source>
</evidence>
<evidence type="ECO:0000313" key="3">
    <source>
        <dbReference type="Proteomes" id="UP000276133"/>
    </source>
</evidence>
<dbReference type="InterPro" id="IPR005135">
    <property type="entry name" value="Endo/exonuclease/phosphatase"/>
</dbReference>
<name>A0A3M7RXV3_BRAPC</name>
<accession>A0A3M7RXV3</accession>
<evidence type="ECO:0000313" key="2">
    <source>
        <dbReference type="EMBL" id="RNA28346.1"/>
    </source>
</evidence>
<dbReference type="EMBL" id="REGN01002402">
    <property type="protein sequence ID" value="RNA28346.1"/>
    <property type="molecule type" value="Genomic_DNA"/>
</dbReference>
<keyword evidence="2" id="KW-0695">RNA-directed DNA polymerase</keyword>
<dbReference type="Pfam" id="PF14529">
    <property type="entry name" value="Exo_endo_phos_2"/>
    <property type="match status" value="1"/>
</dbReference>
<dbReference type="GO" id="GO:0031012">
    <property type="term" value="C:extracellular matrix"/>
    <property type="evidence" value="ECO:0007669"/>
    <property type="project" value="TreeGrafter"/>
</dbReference>
<dbReference type="PANTHER" id="PTHR33395">
    <property type="entry name" value="TRANSCRIPTASE, PUTATIVE-RELATED-RELATED"/>
    <property type="match status" value="1"/>
</dbReference>